<dbReference type="EMBL" id="RWGY01000051">
    <property type="protein sequence ID" value="TVU05518.1"/>
    <property type="molecule type" value="Genomic_DNA"/>
</dbReference>
<accession>A0A5J9T3E7</accession>
<organism evidence="3 4">
    <name type="scientific">Eragrostis curvula</name>
    <name type="common">weeping love grass</name>
    <dbReference type="NCBI Taxonomy" id="38414"/>
    <lineage>
        <taxon>Eukaryota</taxon>
        <taxon>Viridiplantae</taxon>
        <taxon>Streptophyta</taxon>
        <taxon>Embryophyta</taxon>
        <taxon>Tracheophyta</taxon>
        <taxon>Spermatophyta</taxon>
        <taxon>Magnoliopsida</taxon>
        <taxon>Liliopsida</taxon>
        <taxon>Poales</taxon>
        <taxon>Poaceae</taxon>
        <taxon>PACMAD clade</taxon>
        <taxon>Chloridoideae</taxon>
        <taxon>Eragrostideae</taxon>
        <taxon>Eragrostidinae</taxon>
        <taxon>Eragrostis</taxon>
    </lineage>
</organism>
<feature type="domain" description="RNA-dependent RNA polymerase 6-like RNA-binding" evidence="2">
    <location>
        <begin position="1"/>
        <end position="82"/>
    </location>
</feature>
<sequence length="333" mass="36043">LESVAGGEVLRCRVKTTWTPPDSAADFSLVLPDAAAAPESYSKRRRGGAPAVFRAAPPPDERARPHAFVHLARPDAAHRAAAGSGLLVQAPSERNGSGPLCRLVRRGRRTTSWPPGAALWPLGHVSTFNFDEATRLLFYQDAAFAFPGTSSEASVVLTCDIKLEFYLLGRGLAVPPALCRAAGLLPHGGRQRLRVGARAPDLDDHLWVCTDHQRHPRRRDEALAYFKERVPVVVCDSGLTVHDEPEFRRANAGLFLTGQHDQEAARVRNPWIPPARRATRGTRRRQRAGPRGAAMASCGAGARAARHNGAARHRGEEGDGEEQDAALGLGDWS</sequence>
<name>A0A5J9T3E7_9POAL</name>
<evidence type="ECO:0000259" key="2">
    <source>
        <dbReference type="Pfam" id="PF24572"/>
    </source>
</evidence>
<protein>
    <recommendedName>
        <fullName evidence="2">RNA-dependent RNA polymerase 6-like RNA-binding domain-containing protein</fullName>
    </recommendedName>
</protein>
<feature type="compositionally biased region" description="Low complexity" evidence="1">
    <location>
        <begin position="289"/>
        <end position="303"/>
    </location>
</feature>
<reference evidence="3 4" key="1">
    <citation type="journal article" date="2019" name="Sci. Rep.">
        <title>A high-quality genome of Eragrostis curvula grass provides insights into Poaceae evolution and supports new strategies to enhance forage quality.</title>
        <authorList>
            <person name="Carballo J."/>
            <person name="Santos B.A.C.M."/>
            <person name="Zappacosta D."/>
            <person name="Garbus I."/>
            <person name="Selva J.P."/>
            <person name="Gallo C.A."/>
            <person name="Diaz A."/>
            <person name="Albertini E."/>
            <person name="Caccamo M."/>
            <person name="Echenique V."/>
        </authorList>
    </citation>
    <scope>NUCLEOTIDE SEQUENCE [LARGE SCALE GENOMIC DNA]</scope>
    <source>
        <strain evidence="4">cv. Victoria</strain>
        <tissue evidence="3">Leaf</tissue>
    </source>
</reference>
<keyword evidence="4" id="KW-1185">Reference proteome</keyword>
<feature type="region of interest" description="Disordered" evidence="1">
    <location>
        <begin position="277"/>
        <end position="333"/>
    </location>
</feature>
<dbReference type="AlphaFoldDB" id="A0A5J9T3E7"/>
<proteinExistence type="predicted"/>
<dbReference type="InterPro" id="IPR057298">
    <property type="entry name" value="RDR6-like_RBD"/>
</dbReference>
<feature type="region of interest" description="Disordered" evidence="1">
    <location>
        <begin position="39"/>
        <end position="60"/>
    </location>
</feature>
<dbReference type="Proteomes" id="UP000324897">
    <property type="component" value="Unassembled WGS sequence"/>
</dbReference>
<evidence type="ECO:0000256" key="1">
    <source>
        <dbReference type="SAM" id="MobiDB-lite"/>
    </source>
</evidence>
<dbReference type="Pfam" id="PF24572">
    <property type="entry name" value="RBD_RDR6"/>
    <property type="match status" value="1"/>
</dbReference>
<feature type="non-terminal residue" evidence="3">
    <location>
        <position position="1"/>
    </location>
</feature>
<comment type="caution">
    <text evidence="3">The sequence shown here is derived from an EMBL/GenBank/DDBJ whole genome shotgun (WGS) entry which is preliminary data.</text>
</comment>
<gene>
    <name evidence="3" type="ORF">EJB05_48684</name>
</gene>
<feature type="compositionally biased region" description="Basic residues" evidence="1">
    <location>
        <begin position="277"/>
        <end position="288"/>
    </location>
</feature>
<evidence type="ECO:0000313" key="4">
    <source>
        <dbReference type="Proteomes" id="UP000324897"/>
    </source>
</evidence>
<evidence type="ECO:0000313" key="3">
    <source>
        <dbReference type="EMBL" id="TVU05518.1"/>
    </source>
</evidence>